<feature type="binding site" evidence="4">
    <location>
        <position position="309"/>
    </location>
    <ligand>
        <name>S-adenosyl-L-methionine</name>
        <dbReference type="ChEBI" id="CHEBI:59789"/>
    </ligand>
</feature>
<feature type="active site" description="Nucleophile" evidence="4">
    <location>
        <position position="380"/>
    </location>
</feature>
<keyword evidence="1 4" id="KW-0489">Methyltransferase</keyword>
<protein>
    <submittedName>
        <fullName evidence="7">Class I SAM-dependent RNA methyltransferase</fullName>
        <ecNumber evidence="7">2.1.1.-</ecNumber>
    </submittedName>
</protein>
<dbReference type="PROSITE" id="PS01230">
    <property type="entry name" value="TRMA_1"/>
    <property type="match status" value="1"/>
</dbReference>
<keyword evidence="8" id="KW-1185">Reference proteome</keyword>
<dbReference type="SUPFAM" id="SSF50249">
    <property type="entry name" value="Nucleic acid-binding proteins"/>
    <property type="match status" value="1"/>
</dbReference>
<evidence type="ECO:0000256" key="3">
    <source>
        <dbReference type="ARBA" id="ARBA00022691"/>
    </source>
</evidence>
<dbReference type="InterPro" id="IPR010280">
    <property type="entry name" value="U5_MeTrfase_fam"/>
</dbReference>
<dbReference type="PROSITE" id="PS51687">
    <property type="entry name" value="SAM_MT_RNA_M5U"/>
    <property type="match status" value="1"/>
</dbReference>
<evidence type="ECO:0000256" key="4">
    <source>
        <dbReference type="PROSITE-ProRule" id="PRU01024"/>
    </source>
</evidence>
<dbReference type="Proteomes" id="UP001447516">
    <property type="component" value="Unassembled WGS sequence"/>
</dbReference>
<keyword evidence="2 4" id="KW-0808">Transferase</keyword>
<dbReference type="Gene3D" id="3.40.50.150">
    <property type="entry name" value="Vaccinia Virus protein VP39"/>
    <property type="match status" value="1"/>
</dbReference>
<dbReference type="RefSeq" id="WP_346224277.1">
    <property type="nucleotide sequence ID" value="NZ_JBDJAW010000002.1"/>
</dbReference>
<evidence type="ECO:0000313" key="8">
    <source>
        <dbReference type="Proteomes" id="UP001447516"/>
    </source>
</evidence>
<dbReference type="PROSITE" id="PS50926">
    <property type="entry name" value="TRAM"/>
    <property type="match status" value="1"/>
</dbReference>
<name>A0ABV0AFR2_9ACTN</name>
<dbReference type="GO" id="GO:0008168">
    <property type="term" value="F:methyltransferase activity"/>
    <property type="evidence" value="ECO:0007669"/>
    <property type="project" value="UniProtKB-KW"/>
</dbReference>
<feature type="domain" description="TRAM" evidence="6">
    <location>
        <begin position="7"/>
        <end position="66"/>
    </location>
</feature>
<feature type="active site" evidence="5">
    <location>
        <position position="380"/>
    </location>
</feature>
<dbReference type="EC" id="2.1.1.-" evidence="7"/>
<feature type="binding site" evidence="4">
    <location>
        <position position="285"/>
    </location>
    <ligand>
        <name>S-adenosyl-L-methionine</name>
        <dbReference type="ChEBI" id="CHEBI:59789"/>
    </ligand>
</feature>
<dbReference type="EMBL" id="JBDJAW010000002">
    <property type="protein sequence ID" value="MEN3534178.1"/>
    <property type="molecule type" value="Genomic_DNA"/>
</dbReference>
<dbReference type="Gene3D" id="2.40.50.140">
    <property type="entry name" value="Nucleic acid-binding proteins"/>
    <property type="match status" value="1"/>
</dbReference>
<evidence type="ECO:0000313" key="7">
    <source>
        <dbReference type="EMBL" id="MEN3534178.1"/>
    </source>
</evidence>
<dbReference type="GO" id="GO:0032259">
    <property type="term" value="P:methylation"/>
    <property type="evidence" value="ECO:0007669"/>
    <property type="project" value="UniProtKB-KW"/>
</dbReference>
<evidence type="ECO:0000259" key="6">
    <source>
        <dbReference type="PROSITE" id="PS50926"/>
    </source>
</evidence>
<sequence length="423" mass="45981">MIDTREADRMNKGRLELTVDAVANGGWCVARHEGRVVFVRHALPGERVVAEVTEETARFLRADAVEILEPSPDRVTPPCPFAGPGRCGGCDWQHATLAAQRRLKADVVAEQFRRLAGLDLKVVVEEVPGSEDGLGWRTRVRFAVDRDGTAGLRKHRSHEIEHVTECLIAHPAVEGVGAERLAWPGAASVEVVAAAGGERAVIVEPEPRRRAVVPDVDASVLLDEGRRGTRALRGRASLTERVGERDFRVTASGFWQVHPGAAATLLDAVLDFGRPGPGEWALDLYCGAGLFAAALADAVGPEGAVLGIESEPQAAQDARFNLRDLPQARIERGRVEEALDRLRIERADLVVADPPRAGLGRPVVERVAALEAARVVYVSCDPATLARDVAWFGQHGYRLEDLRAFDQYPMTHHVECVALLVRD</sequence>
<reference evidence="7 8" key="1">
    <citation type="submission" date="2024-05" db="EMBL/GenBank/DDBJ databases">
        <title>Microbispora sp.ZYX-F-249.</title>
        <authorList>
            <person name="Xie H."/>
        </authorList>
    </citation>
    <scope>NUCLEOTIDE SEQUENCE [LARGE SCALE GENOMIC DNA]</scope>
    <source>
        <strain evidence="7 8">ZYX-F-249</strain>
    </source>
</reference>
<dbReference type="InterPro" id="IPR002792">
    <property type="entry name" value="TRAM_dom"/>
</dbReference>
<organism evidence="7 8">
    <name type="scientific">Microbispora maris</name>
    <dbReference type="NCBI Taxonomy" id="3144104"/>
    <lineage>
        <taxon>Bacteria</taxon>
        <taxon>Bacillati</taxon>
        <taxon>Actinomycetota</taxon>
        <taxon>Actinomycetes</taxon>
        <taxon>Streptosporangiales</taxon>
        <taxon>Streptosporangiaceae</taxon>
        <taxon>Microbispora</taxon>
    </lineage>
</organism>
<dbReference type="Pfam" id="PF01938">
    <property type="entry name" value="TRAM"/>
    <property type="match status" value="1"/>
</dbReference>
<evidence type="ECO:0000256" key="1">
    <source>
        <dbReference type="ARBA" id="ARBA00022603"/>
    </source>
</evidence>
<dbReference type="Pfam" id="PF05958">
    <property type="entry name" value="tRNA_U5-meth_tr"/>
    <property type="match status" value="1"/>
</dbReference>
<feature type="binding site" evidence="4">
    <location>
        <position position="353"/>
    </location>
    <ligand>
        <name>S-adenosyl-L-methionine</name>
        <dbReference type="ChEBI" id="CHEBI:59789"/>
    </ligand>
</feature>
<proteinExistence type="inferred from homology"/>
<feature type="binding site" evidence="4">
    <location>
        <position position="256"/>
    </location>
    <ligand>
        <name>S-adenosyl-L-methionine</name>
        <dbReference type="ChEBI" id="CHEBI:59789"/>
    </ligand>
</feature>
<comment type="caution">
    <text evidence="7">The sequence shown here is derived from an EMBL/GenBank/DDBJ whole genome shotgun (WGS) entry which is preliminary data.</text>
</comment>
<dbReference type="InterPro" id="IPR030390">
    <property type="entry name" value="MeTrfase_TrmA_AS"/>
</dbReference>
<dbReference type="PANTHER" id="PTHR11061">
    <property type="entry name" value="RNA M5U METHYLTRANSFERASE"/>
    <property type="match status" value="1"/>
</dbReference>
<gene>
    <name evidence="7" type="ORF">AAH991_03610</name>
</gene>
<dbReference type="SUPFAM" id="SSF53335">
    <property type="entry name" value="S-adenosyl-L-methionine-dependent methyltransferases"/>
    <property type="match status" value="1"/>
</dbReference>
<evidence type="ECO:0000256" key="5">
    <source>
        <dbReference type="PROSITE-ProRule" id="PRU10015"/>
    </source>
</evidence>
<evidence type="ECO:0000256" key="2">
    <source>
        <dbReference type="ARBA" id="ARBA00022679"/>
    </source>
</evidence>
<dbReference type="InterPro" id="IPR012340">
    <property type="entry name" value="NA-bd_OB-fold"/>
</dbReference>
<keyword evidence="3 4" id="KW-0949">S-adenosyl-L-methionine</keyword>
<comment type="similarity">
    <text evidence="4">Belongs to the class I-like SAM-binding methyltransferase superfamily. RNA M5U methyltransferase family.</text>
</comment>
<dbReference type="Gene3D" id="2.40.50.1070">
    <property type="match status" value="1"/>
</dbReference>
<dbReference type="InterPro" id="IPR029063">
    <property type="entry name" value="SAM-dependent_MTases_sf"/>
</dbReference>
<accession>A0ABV0AFR2</accession>
<dbReference type="PANTHER" id="PTHR11061:SF30">
    <property type="entry name" value="TRNA (URACIL(54)-C(5))-METHYLTRANSFERASE"/>
    <property type="match status" value="1"/>
</dbReference>